<protein>
    <submittedName>
        <fullName evidence="1">Uncharacterized protein</fullName>
    </submittedName>
</protein>
<evidence type="ECO:0000313" key="1">
    <source>
        <dbReference type="EMBL" id="MPN16900.1"/>
    </source>
</evidence>
<sequence>MLNGIHGFIVTFCGADGQQRASATLHKVAYMSKIDIDQTGLGDQL</sequence>
<dbReference type="EMBL" id="VSSQ01063904">
    <property type="protein sequence ID" value="MPN16900.1"/>
    <property type="molecule type" value="Genomic_DNA"/>
</dbReference>
<proteinExistence type="predicted"/>
<gene>
    <name evidence="1" type="ORF">SDC9_164247</name>
</gene>
<dbReference type="AlphaFoldDB" id="A0A645FSM9"/>
<organism evidence="1">
    <name type="scientific">bioreactor metagenome</name>
    <dbReference type="NCBI Taxonomy" id="1076179"/>
    <lineage>
        <taxon>unclassified sequences</taxon>
        <taxon>metagenomes</taxon>
        <taxon>ecological metagenomes</taxon>
    </lineage>
</organism>
<name>A0A645FSM9_9ZZZZ</name>
<reference evidence="1" key="1">
    <citation type="submission" date="2019-08" db="EMBL/GenBank/DDBJ databases">
        <authorList>
            <person name="Kucharzyk K."/>
            <person name="Murdoch R.W."/>
            <person name="Higgins S."/>
            <person name="Loffler F."/>
        </authorList>
    </citation>
    <scope>NUCLEOTIDE SEQUENCE</scope>
</reference>
<comment type="caution">
    <text evidence="1">The sequence shown here is derived from an EMBL/GenBank/DDBJ whole genome shotgun (WGS) entry which is preliminary data.</text>
</comment>
<accession>A0A645FSM9</accession>